<feature type="compositionally biased region" description="Basic and acidic residues" evidence="1">
    <location>
        <begin position="1294"/>
        <end position="1304"/>
    </location>
</feature>
<dbReference type="OMA" id="DATCIAH"/>
<dbReference type="Ensembl" id="ENSMLET00000048636.1">
    <property type="protein sequence ID" value="ENSMLEP00000025108.1"/>
    <property type="gene ID" value="ENSMLEG00000036738.1"/>
</dbReference>
<dbReference type="SUPFAM" id="SSF56399">
    <property type="entry name" value="ADP-ribosylation"/>
    <property type="match status" value="1"/>
</dbReference>
<feature type="region of interest" description="Disordered" evidence="1">
    <location>
        <begin position="2688"/>
        <end position="2712"/>
    </location>
</feature>
<feature type="region of interest" description="Disordered" evidence="1">
    <location>
        <begin position="1515"/>
        <end position="1559"/>
    </location>
</feature>
<reference evidence="4" key="1">
    <citation type="submission" date="2025-08" db="UniProtKB">
        <authorList>
            <consortium name="Ensembl"/>
        </authorList>
    </citation>
    <scope>IDENTIFICATION</scope>
</reference>
<dbReference type="STRING" id="9568.ENSMLEP00000025108"/>
<dbReference type="GO" id="GO:0007130">
    <property type="term" value="P:synaptonemal complex assembly"/>
    <property type="evidence" value="ECO:0007669"/>
    <property type="project" value="TreeGrafter"/>
</dbReference>
<dbReference type="Pfam" id="PF12509">
    <property type="entry name" value="DUF3715"/>
    <property type="match status" value="1"/>
</dbReference>
<dbReference type="Proteomes" id="UP000233140">
    <property type="component" value="Unassembled WGS sequence"/>
</dbReference>
<feature type="domain" description="Testis expressed sequence 15" evidence="3">
    <location>
        <begin position="1922"/>
        <end position="2155"/>
    </location>
</feature>
<dbReference type="GO" id="GO:0010569">
    <property type="term" value="P:regulation of double-strand break repair via homologous recombination"/>
    <property type="evidence" value="ECO:0007669"/>
    <property type="project" value="InterPro"/>
</dbReference>
<feature type="region of interest" description="Disordered" evidence="1">
    <location>
        <begin position="2738"/>
        <end position="2760"/>
    </location>
</feature>
<feature type="domain" description="Testis expressed sequence 15" evidence="3">
    <location>
        <begin position="2370"/>
        <end position="2489"/>
    </location>
</feature>
<sequence>MATNKMEMKETAKQNTLWQMSSTSEPMLNTREVNPLKKFTIPKIRRTAEKVYLSPCYTNSREYSFIHDTLNQCRLDVSCDLQSLWQFGDTKLVHNEELEKNFTTKRSEMRESGRHCRELEEHFCFLALPQSDVAQIYQNGISTRASTLKILGNPLLGIYMFRHVDIALNYSHSRSITVESILIFKVLFGKVKKIQPSVDKNKVSLDPSPNFDCHMSRNAPSLKDTIELQAYSSAVYFYEYSVLSKPVDKPRQCLPYAVVTVKFLGSKVDNGYLMTSLRFLSTGFPKRAERTCSLNNCTVAKRIGKGKDATVIFEHFKKPVDPFVQENCLCNVLNSEINPSNSHISNSYGNVQNGNISIPETYNGQAEHNLAEIRDTSQVLAHDSDLSLMPSDAKESVNGDLLLNWTSLKNILSSLNAAFPLPNNTGSSTVTTSKFIKDPRLMRREESMGEQSNTAGLNEILQFEKSLDNVNSEIKSTPSNSASSSEVVPGDCAVLTNCLDAPCFKTCVNDSQSWAHNTGSEDYDCVPPNKVTMARQCKDQGNFSFPISVSNVVSEVENQNHSEERVQRAQQESGNAYKKEYNSRISQESQSSDLKTIYQTGHQMSTIFPLKKKVSIDEYLQNTGKMKNFTDLKDNSKHEEKQTSWKEIDNDFTNETKISPMDNYIVLHQEYKESESHNSFEKSCDKILITQELEIPKSSTSTIKDKDELDHLALEWQITPSLESLSQKHPQHSVEYEDNIHTSLAISQKLMELKLGKINANCASIITEAFPKPKDIPEAKEMLIDTVISSYNIETAHDNSNCSITRKHVCVHRKNENEPVSLEDIQRDYKETAYVEDRGQDHSLFCNSQLNDICLNVNFKEQRDNYKESQNEAKENNASSVENNIENIYGDKKQDSHTNENFSYIDEKEDKNYNNIEILSSEEFSATFNLICREKYESAATALLESEEDTISAMKQKDTENTGRSVEHLASTAFPEIASSSVCVASNAAVQIASATMPVLSISNDEHQINQFKETCSSEIPDFGLLVKHRVSDCEIDKDENKSQESFHQSINENLVLQSIELESEIEIELEDCDDAFIFQQDTHSHENMLCEEFVTSYKALKSRISWEGILALDNGEMEVLESTAGRENSDQHYSKESNYFYSSTQSSETELPSPILLPDLQIRITNIFRPGFSPIVDSLALKDNFCTHVTEATKPEINKEDGEILGFDIYSQPSGENSDYPCEDKVDNIRQESGPMSKSEISLSFDLSHNTDVNHRSKNQNSESLSSEPSNVTTVDNGSRCFFTKSKTDYNDTKNKKEVESKISKRKLHTSSRDQNIHEDLRQHKIYGRKRRQTSQDSSECFSSLSQGRIKTFSQSEKHIKSVLNILSGEASLCKSKCLSKKLDKAVTHLKKAHRRVHTSLQLITKVGEKRKGPLPKSYAIICNNFWESCDLQDYSSVSQRKYYSTKHFLSKRKYDKRRKKRAPKAGISKSLTYVSKHKSYNTSGEKQCLSRKSMASGVSKSHPTIHVGEFHNQEHPESQLPISSTSQSTSQSVYYNSSLSNPSLSEEHQPFSGKTGCRFSPDHSDEKLIEKENQIDTKFLSSTSKYEKLEKHSANHNVKDTTTENSCEANQVINESNSISLSCIKENINYSTGNDYDATCIGCTKVKTDVLISVLDSNVKHFLNDLYQQENLTLSDYKRNLEVKWTAPIERCEQSIITGNFLMDPLNLTLIASKKYSIPQLSASAVTDSEGESSKSYLDKQRILTIDSFAASTTIPCCEQSCRGKELLKTEQCSSGNCLHTDGNETNVTENYELDIASVTEESRSYGENIVKLSSSDSSLLLKDNVKGSSSETCIVKKDTEDTIMWKVKQVEKAKDSVYKSSMTEGSAVNTEYKNQNNQISEESCLNEKIIKTNLIDSHLSTKNNTTESVSLKNTVSNPLNKREKAEIKVTNDLQSDLTLHSEIACISKPGILGVNHTPILPAHSETCKVTTLLKKPASYMSELKEKHCSANHTAFIANLSQILQRADEASSLQILQEETKVCLNILPLFVEAFERKQECSVEQILISRELLVDQNLWNNCKHTLKPSAVDTLVELQMMMETIQFIENKKKRLEGEPTFRSLLWYDETLYAELLGKPRGFQQQSNFYPGFQGRLKYNAFCELQTYHDQLVELLEETKREKNSYYVFLKYKRQVNECEAIMEHCSDCFDFSLSVPFTCGVNFGDSLEDLEILRKSTLKLISACEDSPKVHSYPGKQDHLWIIIEMISSKVNFIKNSEAVRIKISLYGLEHIFFDAAKNLVWKEKTQSFSKKYSQKEDKERLLRVNKCAFSKLQKIYDTLSKDLNNEPISPVGLEEDTIIASRKSDHPINKATIGIENSKFSSSLLTYPDIYCISEILDQAEFADLKKLQDLTLRCTDHLEILKKYFQMLQDDNMDNIFITEENVLDVVKNHSHEAILLKPEAIEMYIEIIMVSETIHFLKNSIAKKLDKQRFRSMLWFDLSLLPELVQCQEKMTSFSFLKDNSTDVCLWKVIESAISELKKDLDIIYKYDEAVNRSYAIHLLSRELQELSEIKKLLKNSKYFISTYIDFVPYITSINYGSTMMELEYNYNQFSTLLKNVMSAPRKDLGKMAHIMKVIKTIEHMKIICAKNAELTISFFLCQMLYNGRKILQLKRKEKMNIHIVKPGENNNKFSISMMVPPISECINKNISNSSKKRPSTVDKCEDSQEQQKNTTISSCKKLKVDMKGVTKINRENATFKHPRTTGSHPQSENKIVSSSSNNLKRNHLTSKKVEMQRSLPGSLLPLENPKDTCTSKSESKIDLTVSSDAPDHFTGQQENLNSMRKRNVNFSAVETKSDEKDCAAFAICDQKSAHGTFSPDREILLQKFLKNSPDPSQNSCLSDINPETDVSLVPDASVLSKPIFCLVKDIHTDLEMNDTVFELQDNDIVNSSIKNSSCVTSPEPICIQNKIPALQINKLQPAETESEDKYMKNTSNPNTVHTFGASGHITLNVNQGAEYSLSEQQNDKTSKVLTQNAATYWNELPQSACTPTYNSSEHLFGTSYPYSAWCVYHYSSSNGNGITQAYQGITSYELQSPPSGLLTTVASGQGAQCAQGAHSNLLYSQYFTYFAGEPQANGFVPVNGYFQSQIPTYNFQQPVFSQYASHQPLPQTTYPYLPNRDVPPEVPWVYAPWHQESFHPQH</sequence>
<evidence type="ECO:0000259" key="2">
    <source>
        <dbReference type="Pfam" id="PF12509"/>
    </source>
</evidence>
<evidence type="ECO:0000313" key="4">
    <source>
        <dbReference type="Ensembl" id="ENSMLEP00000025108.1"/>
    </source>
</evidence>
<feature type="region of interest" description="Disordered" evidence="1">
    <location>
        <begin position="1294"/>
        <end position="1316"/>
    </location>
</feature>
<evidence type="ECO:0000256" key="1">
    <source>
        <dbReference type="SAM" id="MobiDB-lite"/>
    </source>
</evidence>
<feature type="domain" description="TASOR pseudo-PARP" evidence="2">
    <location>
        <begin position="108"/>
        <end position="255"/>
    </location>
</feature>
<protein>
    <submittedName>
        <fullName evidence="4">Testis expressed 15, meiosis and synapsis associated</fullName>
    </submittedName>
</protein>
<dbReference type="InterPro" id="IPR022188">
    <property type="entry name" value="TASOR_DUF3715"/>
</dbReference>
<name>A0A2K5ZBB5_MANLE</name>
<dbReference type="PANTHER" id="PTHR22380:SF1">
    <property type="entry name" value="TESTIS-EXPRESSED PROTEIN 15"/>
    <property type="match status" value="1"/>
</dbReference>
<keyword evidence="5" id="KW-1185">Reference proteome</keyword>
<dbReference type="GO" id="GO:0007140">
    <property type="term" value="P:male meiotic nuclear division"/>
    <property type="evidence" value="ECO:0007669"/>
    <property type="project" value="InterPro"/>
</dbReference>
<dbReference type="GO" id="GO:0005634">
    <property type="term" value="C:nucleus"/>
    <property type="evidence" value="ECO:0007669"/>
    <property type="project" value="TreeGrafter"/>
</dbReference>
<dbReference type="InterPro" id="IPR026616">
    <property type="entry name" value="TEX15"/>
</dbReference>
<feature type="region of interest" description="Disordered" evidence="1">
    <location>
        <begin position="1249"/>
        <end position="1279"/>
    </location>
</feature>
<proteinExistence type="predicted"/>
<feature type="compositionally biased region" description="Polar residues" evidence="1">
    <location>
        <begin position="2744"/>
        <end position="2760"/>
    </location>
</feature>
<dbReference type="GeneTree" id="ENSGT00390000006260"/>
<organism evidence="4 5">
    <name type="scientific">Mandrillus leucophaeus</name>
    <name type="common">Drill</name>
    <name type="synonym">Papio leucophaeus</name>
    <dbReference type="NCBI Taxonomy" id="9568"/>
    <lineage>
        <taxon>Eukaryota</taxon>
        <taxon>Metazoa</taxon>
        <taxon>Chordata</taxon>
        <taxon>Craniata</taxon>
        <taxon>Vertebrata</taxon>
        <taxon>Euteleostomi</taxon>
        <taxon>Mammalia</taxon>
        <taxon>Eutheria</taxon>
        <taxon>Euarchontoglires</taxon>
        <taxon>Primates</taxon>
        <taxon>Haplorrhini</taxon>
        <taxon>Catarrhini</taxon>
        <taxon>Cercopithecidae</taxon>
        <taxon>Cercopithecinae</taxon>
        <taxon>Mandrillus</taxon>
    </lineage>
</organism>
<dbReference type="InterPro" id="IPR032765">
    <property type="entry name" value="TEX15_dom"/>
</dbReference>
<dbReference type="Pfam" id="PF15326">
    <property type="entry name" value="TEX15"/>
    <property type="match status" value="2"/>
</dbReference>
<evidence type="ECO:0000259" key="3">
    <source>
        <dbReference type="Pfam" id="PF15326"/>
    </source>
</evidence>
<gene>
    <name evidence="4" type="primary">TEX15</name>
</gene>
<accession>A0A2K5ZBB5</accession>
<feature type="compositionally biased region" description="Low complexity" evidence="1">
    <location>
        <begin position="1525"/>
        <end position="1546"/>
    </location>
</feature>
<feature type="compositionally biased region" description="Polar residues" evidence="1">
    <location>
        <begin position="1260"/>
        <end position="1278"/>
    </location>
</feature>
<evidence type="ECO:0000313" key="5">
    <source>
        <dbReference type="Proteomes" id="UP000233140"/>
    </source>
</evidence>
<reference evidence="4" key="2">
    <citation type="submission" date="2025-09" db="UniProtKB">
        <authorList>
            <consortium name="Ensembl"/>
        </authorList>
    </citation>
    <scope>IDENTIFICATION</scope>
</reference>
<dbReference type="PANTHER" id="PTHR22380">
    <property type="entry name" value="TESTIS-EXPRESSED PROTEIN 15"/>
    <property type="match status" value="1"/>
</dbReference>